<keyword evidence="1" id="KW-0472">Membrane</keyword>
<evidence type="ECO:0008006" key="4">
    <source>
        <dbReference type="Google" id="ProtNLM"/>
    </source>
</evidence>
<dbReference type="PIRSF" id="PIRSF026509">
    <property type="entry name" value="UCP026509"/>
    <property type="match status" value="1"/>
</dbReference>
<evidence type="ECO:0000313" key="3">
    <source>
        <dbReference type="Proteomes" id="UP000682202"/>
    </source>
</evidence>
<feature type="transmembrane region" description="Helical" evidence="1">
    <location>
        <begin position="125"/>
        <end position="145"/>
    </location>
</feature>
<sequence length="148" mass="16370">MRSAFERLRFFTVIAVCGLSLTTVVTLIWASGRAVDLIVVLARGGWRQDSAIVSLLEVVDLFLVATVQLIVALGLFELFVADLHLPDWLTVRNLGDLKRPIIQVLVVVIVIKFVERMLLTNALDTLYYGAATAVVIIALAVFIRFGEE</sequence>
<dbReference type="PANTHER" id="PTHR31721">
    <property type="entry name" value="OS06G0710300 PROTEIN"/>
    <property type="match status" value="1"/>
</dbReference>
<feature type="transmembrane region" description="Helical" evidence="1">
    <location>
        <begin position="101"/>
        <end position="119"/>
    </location>
</feature>
<dbReference type="PANTHER" id="PTHR31721:SF4">
    <property type="entry name" value="OS06G0710300 PROTEIN"/>
    <property type="match status" value="1"/>
</dbReference>
<dbReference type="KEGG" id="mspg:F6B93_20630"/>
<evidence type="ECO:0000256" key="1">
    <source>
        <dbReference type="SAM" id="Phobius"/>
    </source>
</evidence>
<name>A0A975K0K9_9MYCO</name>
<protein>
    <recommendedName>
        <fullName evidence="4">YqhA family protein</fullName>
    </recommendedName>
</protein>
<accession>A0A975K0K9</accession>
<keyword evidence="1" id="KW-1133">Transmembrane helix</keyword>
<dbReference type="Pfam" id="PF03350">
    <property type="entry name" value="UPF0114"/>
    <property type="match status" value="1"/>
</dbReference>
<gene>
    <name evidence="2" type="ORF">F6B93_20630</name>
</gene>
<dbReference type="Proteomes" id="UP000682202">
    <property type="component" value="Chromosome"/>
</dbReference>
<dbReference type="EMBL" id="CP046600">
    <property type="protein sequence ID" value="QUR69159.1"/>
    <property type="molecule type" value="Genomic_DNA"/>
</dbReference>
<keyword evidence="1" id="KW-0812">Transmembrane</keyword>
<dbReference type="InterPro" id="IPR005134">
    <property type="entry name" value="UPF0114"/>
</dbReference>
<organism evidence="2 3">
    <name type="scientific">Mycobacterium spongiae</name>
    <dbReference type="NCBI Taxonomy" id="886343"/>
    <lineage>
        <taxon>Bacteria</taxon>
        <taxon>Bacillati</taxon>
        <taxon>Actinomycetota</taxon>
        <taxon>Actinomycetes</taxon>
        <taxon>Mycobacteriales</taxon>
        <taxon>Mycobacteriaceae</taxon>
        <taxon>Mycobacterium</taxon>
    </lineage>
</organism>
<feature type="transmembrane region" description="Helical" evidence="1">
    <location>
        <begin position="58"/>
        <end position="80"/>
    </location>
</feature>
<dbReference type="RefSeq" id="WP_211696747.1">
    <property type="nucleotide sequence ID" value="NZ_CP046600.1"/>
</dbReference>
<dbReference type="AlphaFoldDB" id="A0A975K0K9"/>
<reference evidence="2" key="1">
    <citation type="submission" date="2019-12" db="EMBL/GenBank/DDBJ databases">
        <title>Mycobacterium spongiae sp. nov.</title>
        <authorList>
            <person name="Stinear T."/>
        </authorList>
    </citation>
    <scope>NUCLEOTIDE SEQUENCE</scope>
    <source>
        <strain evidence="2">FSD4b-SM</strain>
    </source>
</reference>
<keyword evidence="3" id="KW-1185">Reference proteome</keyword>
<evidence type="ECO:0000313" key="2">
    <source>
        <dbReference type="EMBL" id="QUR69159.1"/>
    </source>
</evidence>
<proteinExistence type="predicted"/>